<dbReference type="Gene3D" id="3.30.1140.40">
    <property type="entry name" value="Tctex-1"/>
    <property type="match status" value="1"/>
</dbReference>
<organism evidence="2 3">
    <name type="scientific">Elysia chlorotica</name>
    <name type="common">Eastern emerald elysia</name>
    <name type="synonym">Sea slug</name>
    <dbReference type="NCBI Taxonomy" id="188477"/>
    <lineage>
        <taxon>Eukaryota</taxon>
        <taxon>Metazoa</taxon>
        <taxon>Spiralia</taxon>
        <taxon>Lophotrochozoa</taxon>
        <taxon>Mollusca</taxon>
        <taxon>Gastropoda</taxon>
        <taxon>Heterobranchia</taxon>
        <taxon>Euthyneura</taxon>
        <taxon>Panpulmonata</taxon>
        <taxon>Sacoglossa</taxon>
        <taxon>Placobranchoidea</taxon>
        <taxon>Plakobranchidae</taxon>
        <taxon>Elysia</taxon>
    </lineage>
</organism>
<comment type="caution">
    <text evidence="2">The sequence shown here is derived from an EMBL/GenBank/DDBJ whole genome shotgun (WGS) entry which is preliminary data.</text>
</comment>
<protein>
    <recommendedName>
        <fullName evidence="4">Tctex1 domain-containing protein 2</fullName>
    </recommendedName>
</protein>
<proteinExistence type="inferred from homology"/>
<dbReference type="PANTHER" id="PTHR21255:SF7">
    <property type="entry name" value="DYNEIN LIGHT CHAIN TCTEX-TYPE PROTEIN 2B"/>
    <property type="match status" value="1"/>
</dbReference>
<evidence type="ECO:0000313" key="2">
    <source>
        <dbReference type="EMBL" id="RUS91112.1"/>
    </source>
</evidence>
<dbReference type="EMBL" id="RQTK01000018">
    <property type="protein sequence ID" value="RUS91112.1"/>
    <property type="molecule type" value="Genomic_DNA"/>
</dbReference>
<dbReference type="Pfam" id="PF03645">
    <property type="entry name" value="Tctex-1"/>
    <property type="match status" value="1"/>
</dbReference>
<dbReference type="GO" id="GO:0005868">
    <property type="term" value="C:cytoplasmic dynein complex"/>
    <property type="evidence" value="ECO:0007669"/>
    <property type="project" value="TreeGrafter"/>
</dbReference>
<sequence length="214" mass="24468">MLLIFTIIVMIDKKEPDLKLKYLRVAPLTFVVKDAILDVWDFSNELCVVSFVRSKLPALSKHVTLNNIMGEEGVEPPIEHEPSTTVSMVETTPDVGPQNTYIIRPNFSQKFRPINVKEMIHVVLGEMLTGKSYNAEETTSWTKDISETIKKRLKDMGHERYKFVVQVVIGEQRGEGVKMGCRCFWDSDTDNYAQDIFMNESLFCVAAAYGIFKY</sequence>
<accession>A0A433UBG2</accession>
<dbReference type="CDD" id="cd21459">
    <property type="entry name" value="DLC-like_TCTEX1D2"/>
    <property type="match status" value="1"/>
</dbReference>
<dbReference type="AlphaFoldDB" id="A0A433UBG2"/>
<dbReference type="OrthoDB" id="10260741at2759"/>
<dbReference type="GO" id="GO:0005737">
    <property type="term" value="C:cytoplasm"/>
    <property type="evidence" value="ECO:0007669"/>
    <property type="project" value="TreeGrafter"/>
</dbReference>
<name>A0A433UBG2_ELYCH</name>
<reference evidence="2 3" key="1">
    <citation type="submission" date="2019-01" db="EMBL/GenBank/DDBJ databases">
        <title>A draft genome assembly of the solar-powered sea slug Elysia chlorotica.</title>
        <authorList>
            <person name="Cai H."/>
            <person name="Li Q."/>
            <person name="Fang X."/>
            <person name="Li J."/>
            <person name="Curtis N.E."/>
            <person name="Altenburger A."/>
            <person name="Shibata T."/>
            <person name="Feng M."/>
            <person name="Maeda T."/>
            <person name="Schwartz J.A."/>
            <person name="Shigenobu S."/>
            <person name="Lundholm N."/>
            <person name="Nishiyama T."/>
            <person name="Yang H."/>
            <person name="Hasebe M."/>
            <person name="Li S."/>
            <person name="Pierce S.K."/>
            <person name="Wang J."/>
        </authorList>
    </citation>
    <scope>NUCLEOTIDE SEQUENCE [LARGE SCALE GENOMIC DNA]</scope>
    <source>
        <strain evidence="2">EC2010</strain>
        <tissue evidence="2">Whole organism of an adult</tissue>
    </source>
</reference>
<gene>
    <name evidence="2" type="ORF">EGW08_001137</name>
</gene>
<evidence type="ECO:0008006" key="4">
    <source>
        <dbReference type="Google" id="ProtNLM"/>
    </source>
</evidence>
<dbReference type="GO" id="GO:0045505">
    <property type="term" value="F:dynein intermediate chain binding"/>
    <property type="evidence" value="ECO:0007669"/>
    <property type="project" value="TreeGrafter"/>
</dbReference>
<dbReference type="InterPro" id="IPR005334">
    <property type="entry name" value="Tctex-1-like"/>
</dbReference>
<dbReference type="FunFam" id="3.30.1140.40:FF:000003">
    <property type="entry name" value="tctex1 domain-containing protein 2"/>
    <property type="match status" value="1"/>
</dbReference>
<dbReference type="GO" id="GO:0007018">
    <property type="term" value="P:microtubule-based movement"/>
    <property type="evidence" value="ECO:0007669"/>
    <property type="project" value="TreeGrafter"/>
</dbReference>
<dbReference type="Proteomes" id="UP000271974">
    <property type="component" value="Unassembled WGS sequence"/>
</dbReference>
<dbReference type="STRING" id="188477.A0A433UBG2"/>
<evidence type="ECO:0000313" key="3">
    <source>
        <dbReference type="Proteomes" id="UP000271974"/>
    </source>
</evidence>
<evidence type="ECO:0000256" key="1">
    <source>
        <dbReference type="ARBA" id="ARBA00005361"/>
    </source>
</evidence>
<keyword evidence="3" id="KW-1185">Reference proteome</keyword>
<comment type="similarity">
    <text evidence="1">Belongs to the dynein light chain Tctex-type family.</text>
</comment>
<dbReference type="InterPro" id="IPR038586">
    <property type="entry name" value="Tctex-1-like_sf"/>
</dbReference>
<dbReference type="PANTHER" id="PTHR21255">
    <property type="entry name" value="T-COMPLEX-ASSOCIATED-TESTIS-EXPRESSED 1/ DYNEIN LIGHT CHAIN"/>
    <property type="match status" value="1"/>
</dbReference>